<dbReference type="EMBL" id="PKPP01004954">
    <property type="protein sequence ID" value="PWA62056.1"/>
    <property type="molecule type" value="Genomic_DNA"/>
</dbReference>
<dbReference type="OrthoDB" id="1932581at2759"/>
<dbReference type="GO" id="GO:0007142">
    <property type="term" value="P:male meiosis II"/>
    <property type="evidence" value="ECO:0007669"/>
    <property type="project" value="InterPro"/>
</dbReference>
<accession>A0A2U1MLG4</accession>
<dbReference type="PANTHER" id="PTHR33318">
    <property type="entry name" value="ASPARTYL/GLUTAMYL-TRNA(ASN/GLN) AMIDOTRANSFERASE SUBUNIT"/>
    <property type="match status" value="1"/>
</dbReference>
<evidence type="ECO:0000313" key="4">
    <source>
        <dbReference type="Proteomes" id="UP000245207"/>
    </source>
</evidence>
<keyword evidence="2" id="KW-0732">Signal</keyword>
<name>A0A2U1MLG4_ARTAN</name>
<dbReference type="AlphaFoldDB" id="A0A2U1MLG4"/>
<feature type="signal peptide" evidence="2">
    <location>
        <begin position="1"/>
        <end position="27"/>
    </location>
</feature>
<keyword evidence="4" id="KW-1185">Reference proteome</keyword>
<dbReference type="Proteomes" id="UP000245207">
    <property type="component" value="Unassembled WGS sequence"/>
</dbReference>
<dbReference type="PANTHER" id="PTHR33318:SF7">
    <property type="entry name" value="PROTEIN JASON"/>
    <property type="match status" value="1"/>
</dbReference>
<feature type="compositionally biased region" description="Basic and acidic residues" evidence="1">
    <location>
        <begin position="341"/>
        <end position="362"/>
    </location>
</feature>
<sequence>MSHEPRVITNSLTLLIQMLFSFSPCQFIRTAMSCLFSCFRVKEDDTTTTHGSKPITAVHKESVDCQDRNCLWSVLVSEENSDYLDIEEWRCGVAGSPVVSDGLRAEAKFLKACGTLPQTPAEIRKAEKSKVSQARNGDTESPIHSWFPNAALEKTLEKEPDQLQSPVNLFAKWDNGSEPSSISSSSCKTGKSTSSGFTSSSGGSVKHVEDTKSLNSSASHTPTVPTTQFKNKSVHFEDQSVAFSFSSKSSSPKTANERWNPSETPFSHNTSKPSPYPTPLKLTDDMQTPGTVFPSYVYDNESGKNKRIRYQYVYSGLNPEKLSQFKAPIEEEFGPDDCLEQTDKETPHSKVNLEDSSNEKESNVCPTLSSWLQLKPENEGCIDQSPVAISEGILDFGKTPGDRPILGAVAAHWNADETPKLWGGNGIPNTTTKYKEDQKVSWHATPFEQRLEKALSEDQFILKRKQLGESPPIDL</sequence>
<feature type="compositionally biased region" description="Polar residues" evidence="1">
    <location>
        <begin position="213"/>
        <end position="231"/>
    </location>
</feature>
<gene>
    <name evidence="3" type="ORF">CTI12_AA363250</name>
</gene>
<evidence type="ECO:0008006" key="5">
    <source>
        <dbReference type="Google" id="ProtNLM"/>
    </source>
</evidence>
<evidence type="ECO:0000313" key="3">
    <source>
        <dbReference type="EMBL" id="PWA62056.1"/>
    </source>
</evidence>
<feature type="compositionally biased region" description="Polar residues" evidence="1">
    <location>
        <begin position="252"/>
        <end position="273"/>
    </location>
</feature>
<reference evidence="3 4" key="1">
    <citation type="journal article" date="2018" name="Mol. Plant">
        <title>The genome of Artemisia annua provides insight into the evolution of Asteraceae family and artemisinin biosynthesis.</title>
        <authorList>
            <person name="Shen Q."/>
            <person name="Zhang L."/>
            <person name="Liao Z."/>
            <person name="Wang S."/>
            <person name="Yan T."/>
            <person name="Shi P."/>
            <person name="Liu M."/>
            <person name="Fu X."/>
            <person name="Pan Q."/>
            <person name="Wang Y."/>
            <person name="Lv Z."/>
            <person name="Lu X."/>
            <person name="Zhang F."/>
            <person name="Jiang W."/>
            <person name="Ma Y."/>
            <person name="Chen M."/>
            <person name="Hao X."/>
            <person name="Li L."/>
            <person name="Tang Y."/>
            <person name="Lv G."/>
            <person name="Zhou Y."/>
            <person name="Sun X."/>
            <person name="Brodelius P.E."/>
            <person name="Rose J.K.C."/>
            <person name="Tang K."/>
        </authorList>
    </citation>
    <scope>NUCLEOTIDE SEQUENCE [LARGE SCALE GENOMIC DNA]</scope>
    <source>
        <strain evidence="4">cv. Huhao1</strain>
        <tissue evidence="3">Leaf</tissue>
    </source>
</reference>
<evidence type="ECO:0000256" key="2">
    <source>
        <dbReference type="SAM" id="SignalP"/>
    </source>
</evidence>
<protein>
    <recommendedName>
        <fullName evidence="5">Protein JASON</fullName>
    </recommendedName>
</protein>
<evidence type="ECO:0000256" key="1">
    <source>
        <dbReference type="SAM" id="MobiDB-lite"/>
    </source>
</evidence>
<feature type="compositionally biased region" description="Low complexity" evidence="1">
    <location>
        <begin position="176"/>
        <end position="205"/>
    </location>
</feature>
<organism evidence="3 4">
    <name type="scientific">Artemisia annua</name>
    <name type="common">Sweet wormwood</name>
    <dbReference type="NCBI Taxonomy" id="35608"/>
    <lineage>
        <taxon>Eukaryota</taxon>
        <taxon>Viridiplantae</taxon>
        <taxon>Streptophyta</taxon>
        <taxon>Embryophyta</taxon>
        <taxon>Tracheophyta</taxon>
        <taxon>Spermatophyta</taxon>
        <taxon>Magnoliopsida</taxon>
        <taxon>eudicotyledons</taxon>
        <taxon>Gunneridae</taxon>
        <taxon>Pentapetalae</taxon>
        <taxon>asterids</taxon>
        <taxon>campanulids</taxon>
        <taxon>Asterales</taxon>
        <taxon>Asteraceae</taxon>
        <taxon>Asteroideae</taxon>
        <taxon>Anthemideae</taxon>
        <taxon>Artemisiinae</taxon>
        <taxon>Artemisia</taxon>
    </lineage>
</organism>
<feature type="region of interest" description="Disordered" evidence="1">
    <location>
        <begin position="124"/>
        <end position="145"/>
    </location>
</feature>
<dbReference type="InterPro" id="IPR039300">
    <property type="entry name" value="JASON"/>
</dbReference>
<proteinExistence type="predicted"/>
<feature type="region of interest" description="Disordered" evidence="1">
    <location>
        <begin position="174"/>
        <end position="231"/>
    </location>
</feature>
<dbReference type="STRING" id="35608.A0A2U1MLG4"/>
<feature type="chain" id="PRO_5015780310" description="Protein JASON" evidence="2">
    <location>
        <begin position="28"/>
        <end position="475"/>
    </location>
</feature>
<comment type="caution">
    <text evidence="3">The sequence shown here is derived from an EMBL/GenBank/DDBJ whole genome shotgun (WGS) entry which is preliminary data.</text>
</comment>
<feature type="region of interest" description="Disordered" evidence="1">
    <location>
        <begin position="245"/>
        <end position="276"/>
    </location>
</feature>
<feature type="region of interest" description="Disordered" evidence="1">
    <location>
        <begin position="334"/>
        <end position="364"/>
    </location>
</feature>